<evidence type="ECO:0000256" key="8">
    <source>
        <dbReference type="SAM" id="MobiDB-lite"/>
    </source>
</evidence>
<organism evidence="11 12">
    <name type="scientific">Pomacea canaliculata</name>
    <name type="common">Golden apple snail</name>
    <dbReference type="NCBI Taxonomy" id="400727"/>
    <lineage>
        <taxon>Eukaryota</taxon>
        <taxon>Metazoa</taxon>
        <taxon>Spiralia</taxon>
        <taxon>Lophotrochozoa</taxon>
        <taxon>Mollusca</taxon>
        <taxon>Gastropoda</taxon>
        <taxon>Caenogastropoda</taxon>
        <taxon>Architaenioglossa</taxon>
        <taxon>Ampullarioidea</taxon>
        <taxon>Ampullariidae</taxon>
        <taxon>Pomacea</taxon>
    </lineage>
</organism>
<dbReference type="InterPro" id="IPR036028">
    <property type="entry name" value="SH3-like_dom_sf"/>
</dbReference>
<feature type="region of interest" description="Disordered" evidence="8">
    <location>
        <begin position="268"/>
        <end position="382"/>
    </location>
</feature>
<dbReference type="SUPFAM" id="SSF103657">
    <property type="entry name" value="BAR/IMD domain-like"/>
    <property type="match status" value="1"/>
</dbReference>
<comment type="caution">
    <text evidence="11">The sequence shown here is derived from an EMBL/GenBank/DDBJ whole genome shotgun (WGS) entry which is preliminary data.</text>
</comment>
<evidence type="ECO:0000313" key="11">
    <source>
        <dbReference type="EMBL" id="PVD35740.1"/>
    </source>
</evidence>
<reference evidence="11 12" key="1">
    <citation type="submission" date="2018-04" db="EMBL/GenBank/DDBJ databases">
        <title>The genome of golden apple snail Pomacea canaliculata provides insight into stress tolerance and invasive adaptation.</title>
        <authorList>
            <person name="Liu C."/>
            <person name="Liu B."/>
            <person name="Ren Y."/>
            <person name="Zhang Y."/>
            <person name="Wang H."/>
            <person name="Li S."/>
            <person name="Jiang F."/>
            <person name="Yin L."/>
            <person name="Zhang G."/>
            <person name="Qian W."/>
            <person name="Fan W."/>
        </authorList>
    </citation>
    <scope>NUCLEOTIDE SEQUENCE [LARGE SCALE GENOMIC DNA]</scope>
    <source>
        <strain evidence="11">SZHN2017</strain>
        <tissue evidence="11">Muscle</tissue>
    </source>
</reference>
<dbReference type="InterPro" id="IPR003005">
    <property type="entry name" value="Amphiphysin"/>
</dbReference>
<comment type="subcellular location">
    <subcellularLocation>
        <location evidence="2">Cytoplasm</location>
    </subcellularLocation>
    <subcellularLocation>
        <location evidence="1">Endomembrane system</location>
    </subcellularLocation>
</comment>
<dbReference type="CDD" id="cd11790">
    <property type="entry name" value="SH3_Amphiphysin"/>
    <property type="match status" value="1"/>
</dbReference>
<proteinExistence type="predicted"/>
<dbReference type="Pfam" id="PF14604">
    <property type="entry name" value="SH3_9"/>
    <property type="match status" value="1"/>
</dbReference>
<dbReference type="GO" id="GO:0005543">
    <property type="term" value="F:phospholipid binding"/>
    <property type="evidence" value="ECO:0007669"/>
    <property type="project" value="TreeGrafter"/>
</dbReference>
<dbReference type="SMART" id="SM00326">
    <property type="entry name" value="SH3"/>
    <property type="match status" value="1"/>
</dbReference>
<keyword evidence="5" id="KW-0175">Coiled coil</keyword>
<keyword evidence="12" id="KW-1185">Reference proteome</keyword>
<dbReference type="FunFam" id="1.20.1270.60:FF:000013">
    <property type="entry name" value="Amphiphysin isoform 2"/>
    <property type="match status" value="1"/>
</dbReference>
<feature type="domain" description="BAR" evidence="10">
    <location>
        <begin position="24"/>
        <end position="240"/>
    </location>
</feature>
<dbReference type="OrthoDB" id="446293at2759"/>
<evidence type="ECO:0000259" key="10">
    <source>
        <dbReference type="PROSITE" id="PS51021"/>
    </source>
</evidence>
<evidence type="ECO:0000256" key="5">
    <source>
        <dbReference type="ARBA" id="ARBA00023054"/>
    </source>
</evidence>
<gene>
    <name evidence="11" type="ORF">C0Q70_02703</name>
</gene>
<dbReference type="InterPro" id="IPR001452">
    <property type="entry name" value="SH3_domain"/>
</dbReference>
<name>A0A2T7PQS5_POMCA</name>
<dbReference type="SUPFAM" id="SSF50044">
    <property type="entry name" value="SH3-domain"/>
    <property type="match status" value="1"/>
</dbReference>
<dbReference type="STRING" id="400727.A0A2T7PQS5"/>
<protein>
    <recommendedName>
        <fullName evidence="13">SH3 domain-containing protein</fullName>
    </recommendedName>
</protein>
<evidence type="ECO:0000313" key="12">
    <source>
        <dbReference type="Proteomes" id="UP000245119"/>
    </source>
</evidence>
<evidence type="ECO:0000256" key="6">
    <source>
        <dbReference type="ARBA" id="ARBA00023136"/>
    </source>
</evidence>
<dbReference type="EMBL" id="PZQS01000002">
    <property type="protein sequence ID" value="PVD35740.1"/>
    <property type="molecule type" value="Genomic_DNA"/>
</dbReference>
<dbReference type="FunFam" id="2.30.30.40:FF:000172">
    <property type="entry name" value="Amphiphysin, isoform B"/>
    <property type="match status" value="1"/>
</dbReference>
<dbReference type="GO" id="GO:0005886">
    <property type="term" value="C:plasma membrane"/>
    <property type="evidence" value="ECO:0007669"/>
    <property type="project" value="TreeGrafter"/>
</dbReference>
<dbReference type="InterPro" id="IPR004148">
    <property type="entry name" value="BAR_dom"/>
</dbReference>
<dbReference type="PRINTS" id="PR01251">
    <property type="entry name" value="AMPHIPHYSIN"/>
</dbReference>
<dbReference type="Gene3D" id="1.20.1270.60">
    <property type="entry name" value="Arfaptin homology (AH) domain/BAR domain"/>
    <property type="match status" value="1"/>
</dbReference>
<evidence type="ECO:0000259" key="9">
    <source>
        <dbReference type="PROSITE" id="PS50002"/>
    </source>
</evidence>
<dbReference type="Proteomes" id="UP000245119">
    <property type="component" value="Linkage Group LG2"/>
</dbReference>
<evidence type="ECO:0000256" key="4">
    <source>
        <dbReference type="ARBA" id="ARBA00022490"/>
    </source>
</evidence>
<dbReference type="Pfam" id="PF03114">
    <property type="entry name" value="BAR"/>
    <property type="match status" value="1"/>
</dbReference>
<dbReference type="PANTHER" id="PTHR46514">
    <property type="entry name" value="AMPHIPHYSIN"/>
    <property type="match status" value="1"/>
</dbReference>
<evidence type="ECO:0000256" key="1">
    <source>
        <dbReference type="ARBA" id="ARBA00004308"/>
    </source>
</evidence>
<dbReference type="PROSITE" id="PS51021">
    <property type="entry name" value="BAR"/>
    <property type="match status" value="1"/>
</dbReference>
<keyword evidence="6" id="KW-0472">Membrane</keyword>
<evidence type="ECO:0000256" key="7">
    <source>
        <dbReference type="PROSITE-ProRule" id="PRU00192"/>
    </source>
</evidence>
<keyword evidence="3 7" id="KW-0728">SH3 domain</keyword>
<feature type="domain" description="SH3" evidence="9">
    <location>
        <begin position="383"/>
        <end position="447"/>
    </location>
</feature>
<evidence type="ECO:0000256" key="2">
    <source>
        <dbReference type="ARBA" id="ARBA00004496"/>
    </source>
</evidence>
<dbReference type="AlphaFoldDB" id="A0A2T7PQS5"/>
<dbReference type="InterPro" id="IPR027267">
    <property type="entry name" value="AH/BAR_dom_sf"/>
</dbReference>
<dbReference type="Gene3D" id="2.30.30.40">
    <property type="entry name" value="SH3 Domains"/>
    <property type="match status" value="1"/>
</dbReference>
<dbReference type="PANTHER" id="PTHR46514:SF3">
    <property type="entry name" value="AMPHIPHYSIN"/>
    <property type="match status" value="1"/>
</dbReference>
<keyword evidence="4" id="KW-0963">Cytoplasm</keyword>
<feature type="compositionally biased region" description="Polar residues" evidence="8">
    <location>
        <begin position="283"/>
        <end position="299"/>
    </location>
</feature>
<dbReference type="SMART" id="SM00721">
    <property type="entry name" value="BAR"/>
    <property type="match status" value="1"/>
</dbReference>
<dbReference type="GO" id="GO:0012505">
    <property type="term" value="C:endomembrane system"/>
    <property type="evidence" value="ECO:0007669"/>
    <property type="project" value="UniProtKB-SubCell"/>
</dbReference>
<evidence type="ECO:0008006" key="13">
    <source>
        <dbReference type="Google" id="ProtNLM"/>
    </source>
</evidence>
<sequence length="447" mass="51062">MAEANRTGILAKAQKRLSRTKTKVLQTFGKADKSTDESFDELVQKTEKQQEVAQHLQKEIKTYLHCVRALGQASKSLATAVSQTYEEEWTDAAEVKKSLESVDLLWTDYQQNVHEKVLDVLNDYIASFPSLKARIAKRGRKMVDYDNSRHNLAVLQTAKKTDEAKITKAQEDLNESKRIYEELHKELCADLPDFYNSRITFYADIFQKLFGQESILHCELATISDTVNTINEKLATEFLHFAYKPRRPLSQSVSDNSQTRFYATLNSEEQELNGESSPKHQPLSASAIQSTPSRQQDTVSKGHFYSNEDEAKSPVRINGSIDNKEEPTGKTRQLPQHKDIDDEEEERVPENSIYEVPGGEEEEEAEAYQDNPSNRPLFEPPPDALYQVEATHAYYGEDEDELSFEAGDIIYVIPFENEDEQDEGWQMGVRQKDGIKGVFPENFTRQL</sequence>
<evidence type="ECO:0000256" key="3">
    <source>
        <dbReference type="ARBA" id="ARBA00022443"/>
    </source>
</evidence>
<dbReference type="PROSITE" id="PS50002">
    <property type="entry name" value="SH3"/>
    <property type="match status" value="1"/>
</dbReference>
<dbReference type="GO" id="GO:0005737">
    <property type="term" value="C:cytoplasm"/>
    <property type="evidence" value="ECO:0007669"/>
    <property type="project" value="UniProtKB-SubCell"/>
</dbReference>
<feature type="compositionally biased region" description="Acidic residues" evidence="8">
    <location>
        <begin position="358"/>
        <end position="367"/>
    </location>
</feature>
<accession>A0A2T7PQS5</accession>